<evidence type="ECO:0000313" key="2">
    <source>
        <dbReference type="Proteomes" id="UP001222087"/>
    </source>
</evidence>
<dbReference type="Pfam" id="PF04655">
    <property type="entry name" value="APH_6_hur"/>
    <property type="match status" value="1"/>
</dbReference>
<keyword evidence="2" id="KW-1185">Reference proteome</keyword>
<dbReference type="InterPro" id="IPR011009">
    <property type="entry name" value="Kinase-like_dom_sf"/>
</dbReference>
<sequence length="291" mass="34008">MSLYEQTIISLYGKEGKRWLEKLPYLINELVAAWQLSHLTPVDNLSYNYVLSGFQHKKPIILKLIFDKRIVDNEAKALKAFAGYGVISILAQDKHALLLERAVPGSSLKAHWPHNEDEATKIVCDCIKRLHHAPLPAKNEFPHLRDWFAVLYKEWPIPKIYLEEARKQLTILFQTRNEDKLLHGDLHHENILQHDHDWIIIDPKGVIGDKTYELAAFMQNPMPKLLEVKSLPFVLGKRINRCATLLNLHEKRVYQWCFVQAILSWVWNLEDGLEAHYFAHLTEIFFSLHKK</sequence>
<dbReference type="Gene3D" id="3.90.1200.10">
    <property type="match status" value="1"/>
</dbReference>
<reference evidence="1 2" key="1">
    <citation type="submission" date="2023-02" db="EMBL/GenBank/DDBJ databases">
        <title>Genome Sequence of L. cardiaca H63T.</title>
        <authorList>
            <person name="Lopez A.E."/>
            <person name="Cianciotto N.P."/>
        </authorList>
    </citation>
    <scope>NUCLEOTIDE SEQUENCE [LARGE SCALE GENOMIC DNA]</scope>
    <source>
        <strain evidence="1 2">H63</strain>
    </source>
</reference>
<protein>
    <submittedName>
        <fullName evidence="1">Aminoglycoside phosphotransferase family protein</fullName>
    </submittedName>
</protein>
<accession>A0ABY8AXU6</accession>
<gene>
    <name evidence="1" type="ORF">PXX05_03850</name>
</gene>
<dbReference type="Proteomes" id="UP001222087">
    <property type="component" value="Chromosome"/>
</dbReference>
<evidence type="ECO:0000313" key="1">
    <source>
        <dbReference type="EMBL" id="WED43927.1"/>
    </source>
</evidence>
<name>A0ABY8AXU6_9GAMM</name>
<dbReference type="SUPFAM" id="SSF56112">
    <property type="entry name" value="Protein kinase-like (PK-like)"/>
    <property type="match status" value="1"/>
</dbReference>
<proteinExistence type="predicted"/>
<dbReference type="RefSeq" id="WP_275089741.1">
    <property type="nucleotide sequence ID" value="NZ_CP119078.1"/>
</dbReference>
<organism evidence="1 2">
    <name type="scientific">Legionella cardiaca</name>
    <dbReference type="NCBI Taxonomy" id="1071983"/>
    <lineage>
        <taxon>Bacteria</taxon>
        <taxon>Pseudomonadati</taxon>
        <taxon>Pseudomonadota</taxon>
        <taxon>Gammaproteobacteria</taxon>
        <taxon>Legionellales</taxon>
        <taxon>Legionellaceae</taxon>
        <taxon>Legionella</taxon>
    </lineage>
</organism>
<dbReference type="InterPro" id="IPR006748">
    <property type="entry name" value="NH2Glyco/OHUrea_AB-resist_kin"/>
</dbReference>
<dbReference type="EMBL" id="CP119078">
    <property type="protein sequence ID" value="WED43927.1"/>
    <property type="molecule type" value="Genomic_DNA"/>
</dbReference>